<feature type="domain" description="BTB" evidence="1">
    <location>
        <begin position="187"/>
        <end position="255"/>
    </location>
</feature>
<evidence type="ECO:0000313" key="3">
    <source>
        <dbReference type="Proteomes" id="UP001627154"/>
    </source>
</evidence>
<dbReference type="Proteomes" id="UP001627154">
    <property type="component" value="Unassembled WGS sequence"/>
</dbReference>
<sequence length="340" mass="38369">MSRDETVLTGYSLIEKESVNFRWVISDYILILEKGDGKIRSPLFSVNSDDKIEFQLELKKSFVDELDKYHTFIRTLTRRLSLMHVVKNNKITPCEYKISVIRDGKSPETHADYCTFSKSKSENVIFNLAADKLHRFVLPTGALTILCELEVVTGDQKNSLKYESTVANHAVASKYNFDWIFLNENLSDVKLRAACGKEIPAHKVVLANASPVFKAMFSLDMLENKSNSVDMVDISHEAAVEMLRYVYTGRVENEEISLTIDLLAAADKYQLQELKDECEKILSTNLSSGNAIEVLTIADKYDMSSLKKDAIHLVKRCINKPTVSDDASTIILGMAEFLSK</sequence>
<dbReference type="EMBL" id="JBJJXI010000019">
    <property type="protein sequence ID" value="KAL3406472.1"/>
    <property type="molecule type" value="Genomic_DNA"/>
</dbReference>
<dbReference type="Gene3D" id="3.30.710.10">
    <property type="entry name" value="Potassium Channel Kv1.1, Chain A"/>
    <property type="match status" value="1"/>
</dbReference>
<proteinExistence type="predicted"/>
<dbReference type="PROSITE" id="PS50097">
    <property type="entry name" value="BTB"/>
    <property type="match status" value="1"/>
</dbReference>
<name>A0ABD2XMF2_9HYME</name>
<dbReference type="InterPro" id="IPR000210">
    <property type="entry name" value="BTB/POZ_dom"/>
</dbReference>
<dbReference type="InterPro" id="IPR011333">
    <property type="entry name" value="SKP1/BTB/POZ_sf"/>
</dbReference>
<organism evidence="2 3">
    <name type="scientific">Trichogramma kaykai</name>
    <dbReference type="NCBI Taxonomy" id="54128"/>
    <lineage>
        <taxon>Eukaryota</taxon>
        <taxon>Metazoa</taxon>
        <taxon>Ecdysozoa</taxon>
        <taxon>Arthropoda</taxon>
        <taxon>Hexapoda</taxon>
        <taxon>Insecta</taxon>
        <taxon>Pterygota</taxon>
        <taxon>Neoptera</taxon>
        <taxon>Endopterygota</taxon>
        <taxon>Hymenoptera</taxon>
        <taxon>Apocrita</taxon>
        <taxon>Proctotrupomorpha</taxon>
        <taxon>Chalcidoidea</taxon>
        <taxon>Trichogrammatidae</taxon>
        <taxon>Trichogramma</taxon>
    </lineage>
</organism>
<dbReference type="Pfam" id="PF00651">
    <property type="entry name" value="BTB"/>
    <property type="match status" value="1"/>
</dbReference>
<protein>
    <recommendedName>
        <fullName evidence="1">BTB domain-containing protein</fullName>
    </recommendedName>
</protein>
<dbReference type="FunFam" id="3.30.710.10:FF:000159">
    <property type="entry name" value="Speckle-type POZ protein B"/>
    <property type="match status" value="1"/>
</dbReference>
<evidence type="ECO:0000313" key="2">
    <source>
        <dbReference type="EMBL" id="KAL3406472.1"/>
    </source>
</evidence>
<keyword evidence="3" id="KW-1185">Reference proteome</keyword>
<evidence type="ECO:0000259" key="1">
    <source>
        <dbReference type="PROSITE" id="PS50097"/>
    </source>
</evidence>
<accession>A0ABD2XMF2</accession>
<gene>
    <name evidence="2" type="ORF">TKK_001789</name>
</gene>
<dbReference type="SUPFAM" id="SSF54695">
    <property type="entry name" value="POZ domain"/>
    <property type="match status" value="1"/>
</dbReference>
<dbReference type="SMART" id="SM00225">
    <property type="entry name" value="BTB"/>
    <property type="match status" value="1"/>
</dbReference>
<dbReference type="PANTHER" id="PTHR24413">
    <property type="entry name" value="SPECKLE-TYPE POZ PROTEIN"/>
    <property type="match status" value="1"/>
</dbReference>
<comment type="caution">
    <text evidence="2">The sequence shown here is derived from an EMBL/GenBank/DDBJ whole genome shotgun (WGS) entry which is preliminary data.</text>
</comment>
<reference evidence="2 3" key="1">
    <citation type="journal article" date="2024" name="bioRxiv">
        <title>A reference genome for Trichogramma kaykai: A tiny desert-dwelling parasitoid wasp with competing sex-ratio distorters.</title>
        <authorList>
            <person name="Culotta J."/>
            <person name="Lindsey A.R."/>
        </authorList>
    </citation>
    <scope>NUCLEOTIDE SEQUENCE [LARGE SCALE GENOMIC DNA]</scope>
    <source>
        <strain evidence="2 3">KSX58</strain>
    </source>
</reference>
<dbReference type="AlphaFoldDB" id="A0ABD2XMF2"/>